<accession>A0A514D3X2</accession>
<organism evidence="1">
    <name type="scientific">Leviviridae sp</name>
    <dbReference type="NCBI Taxonomy" id="2027243"/>
    <lineage>
        <taxon>Viruses</taxon>
        <taxon>Riboviria</taxon>
        <taxon>Orthornavirae</taxon>
        <taxon>Lenarviricota</taxon>
        <taxon>Leviviricetes</taxon>
        <taxon>Norzivirales</taxon>
        <taxon>Fiersviridae</taxon>
    </lineage>
</organism>
<proteinExistence type="predicted"/>
<reference evidence="1" key="1">
    <citation type="submission" date="2019-05" db="EMBL/GenBank/DDBJ databases">
        <title>Metatranscriptomic reconstruction reveals RNA viruses with the potential to shape carbon cycling in soil.</title>
        <authorList>
            <person name="Starr E.P."/>
            <person name="Nuccio E."/>
            <person name="Pett-Ridge J."/>
            <person name="Banfield J.F."/>
            <person name="Firestone M.K."/>
        </authorList>
    </citation>
    <scope>NUCLEOTIDE SEQUENCE</scope>
    <source>
        <strain evidence="1">H3_Bulk_42_scaffold_324</strain>
    </source>
</reference>
<name>A0A514D3X2_9VIRU</name>
<dbReference type="EMBL" id="MN033980">
    <property type="protein sequence ID" value="QDH88279.1"/>
    <property type="molecule type" value="Genomic_RNA"/>
</dbReference>
<protein>
    <submittedName>
        <fullName evidence="1">Uncharacterized protein</fullName>
    </submittedName>
</protein>
<sequence>MSTVSIVVMMAILVGKALLPDPIWDEMLARLFTLFLQ</sequence>
<evidence type="ECO:0000313" key="1">
    <source>
        <dbReference type="EMBL" id="QDH88279.1"/>
    </source>
</evidence>
<gene>
    <name evidence="1" type="ORF">H3Bulk42324_000003</name>
</gene>